<dbReference type="Proteomes" id="UP001057474">
    <property type="component" value="Chromosome"/>
</dbReference>
<dbReference type="EMBL" id="CP071527">
    <property type="protein sequence ID" value="USQ14623.1"/>
    <property type="molecule type" value="Genomic_DNA"/>
</dbReference>
<evidence type="ECO:0000313" key="2">
    <source>
        <dbReference type="Proteomes" id="UP001057474"/>
    </source>
</evidence>
<protein>
    <recommendedName>
        <fullName evidence="3">Substrate of the Dot/Icm secretion system</fullName>
    </recommendedName>
</protein>
<evidence type="ECO:0008006" key="3">
    <source>
        <dbReference type="Google" id="ProtNLM"/>
    </source>
</evidence>
<gene>
    <name evidence="1" type="ORF">J2N86_04740</name>
</gene>
<organism evidence="1 2">
    <name type="scientific">Legionella lytica</name>
    <dbReference type="NCBI Taxonomy" id="96232"/>
    <lineage>
        <taxon>Bacteria</taxon>
        <taxon>Pseudomonadati</taxon>
        <taxon>Pseudomonadota</taxon>
        <taxon>Gammaproteobacteria</taxon>
        <taxon>Legionellales</taxon>
        <taxon>Legionellaceae</taxon>
        <taxon>Legionella</taxon>
    </lineage>
</organism>
<proteinExistence type="predicted"/>
<evidence type="ECO:0000313" key="1">
    <source>
        <dbReference type="EMBL" id="USQ14623.1"/>
    </source>
</evidence>
<dbReference type="RefSeq" id="WP_252581223.1">
    <property type="nucleotide sequence ID" value="NZ_CP071527.1"/>
</dbReference>
<keyword evidence="2" id="KW-1185">Reference proteome</keyword>
<accession>A0ABY4YAE6</accession>
<name>A0ABY4YAE6_9GAMM</name>
<sequence>MGNRKEDLKRLIELKKITEALTEEQEQELKRLKFRRIKDAELPVSELEATLIELDTTTVSVSAENIEELIADYNEAYAGEEHYEAPKVEDDGSVRFKFSSQDECSKFFMKQAEKGDSFIMFDPVTKNVTAYAKDGKLYHHDGKEFKAGEAFTQSEVKQEDFEIPGLSRGLDMH</sequence>
<reference evidence="1" key="1">
    <citation type="submission" date="2021-03" db="EMBL/GenBank/DDBJ databases">
        <title>Legionella lytica PCM 2298.</title>
        <authorList>
            <person name="Koper P."/>
        </authorList>
    </citation>
    <scope>NUCLEOTIDE SEQUENCE</scope>
    <source>
        <strain evidence="1">PCM 2298</strain>
    </source>
</reference>